<proteinExistence type="predicted"/>
<feature type="region of interest" description="Disordered" evidence="1">
    <location>
        <begin position="293"/>
        <end position="411"/>
    </location>
</feature>
<dbReference type="STRING" id="4540.A0A3L6TCQ4"/>
<feature type="compositionally biased region" description="Polar residues" evidence="1">
    <location>
        <begin position="396"/>
        <end position="405"/>
    </location>
</feature>
<feature type="compositionally biased region" description="Polar residues" evidence="1">
    <location>
        <begin position="488"/>
        <end position="507"/>
    </location>
</feature>
<feature type="transmembrane region" description="Helical" evidence="2">
    <location>
        <begin position="37"/>
        <end position="56"/>
    </location>
</feature>
<feature type="region of interest" description="Disordered" evidence="1">
    <location>
        <begin position="56"/>
        <end position="88"/>
    </location>
</feature>
<comment type="caution">
    <text evidence="3">The sequence shown here is derived from an EMBL/GenBank/DDBJ whole genome shotgun (WGS) entry which is preliminary data.</text>
</comment>
<keyword evidence="2" id="KW-0812">Transmembrane</keyword>
<dbReference type="InterPro" id="IPR012870">
    <property type="entry name" value="DUF1666"/>
</dbReference>
<dbReference type="PANTHER" id="PTHR46741:SF2">
    <property type="entry name" value="RIBOSOMAL PROTEIN L34AE"/>
    <property type="match status" value="1"/>
</dbReference>
<feature type="compositionally biased region" description="Basic and acidic residues" evidence="1">
    <location>
        <begin position="294"/>
        <end position="308"/>
    </location>
</feature>
<feature type="compositionally biased region" description="Basic and acidic residues" evidence="1">
    <location>
        <begin position="768"/>
        <end position="785"/>
    </location>
</feature>
<keyword evidence="4" id="KW-1185">Reference proteome</keyword>
<name>A0A3L6TCQ4_PANMI</name>
<dbReference type="OrthoDB" id="772197at2759"/>
<keyword evidence="2" id="KW-0472">Membrane</keyword>
<evidence type="ECO:0000256" key="1">
    <source>
        <dbReference type="SAM" id="MobiDB-lite"/>
    </source>
</evidence>
<evidence type="ECO:0000313" key="3">
    <source>
        <dbReference type="EMBL" id="RLN36095.1"/>
    </source>
</evidence>
<evidence type="ECO:0000313" key="4">
    <source>
        <dbReference type="Proteomes" id="UP000275267"/>
    </source>
</evidence>
<feature type="compositionally biased region" description="Basic and acidic residues" evidence="1">
    <location>
        <begin position="530"/>
        <end position="541"/>
    </location>
</feature>
<dbReference type="AlphaFoldDB" id="A0A3L6TCQ4"/>
<gene>
    <name evidence="3" type="ORF">C2845_PM03G34510</name>
</gene>
<dbReference type="Proteomes" id="UP000275267">
    <property type="component" value="Unassembled WGS sequence"/>
</dbReference>
<feature type="compositionally biased region" description="Basic and acidic residues" evidence="1">
    <location>
        <begin position="642"/>
        <end position="667"/>
    </location>
</feature>
<dbReference type="Pfam" id="PF07891">
    <property type="entry name" value="DUF1666"/>
    <property type="match status" value="1"/>
</dbReference>
<feature type="compositionally biased region" description="Basic and acidic residues" evidence="1">
    <location>
        <begin position="590"/>
        <end position="599"/>
    </location>
</feature>
<feature type="region of interest" description="Disordered" evidence="1">
    <location>
        <begin position="768"/>
        <end position="806"/>
    </location>
</feature>
<feature type="compositionally biased region" description="Polar residues" evidence="1">
    <location>
        <begin position="312"/>
        <end position="324"/>
    </location>
</feature>
<feature type="compositionally biased region" description="Basic and acidic residues" evidence="1">
    <location>
        <begin position="71"/>
        <end position="88"/>
    </location>
</feature>
<dbReference type="EMBL" id="PQIB02000002">
    <property type="protein sequence ID" value="RLN36095.1"/>
    <property type="molecule type" value="Genomic_DNA"/>
</dbReference>
<protein>
    <submittedName>
        <fullName evidence="3">Microtubule-associated protein futsch-like</fullName>
    </submittedName>
</protein>
<feature type="region of interest" description="Disordered" evidence="1">
    <location>
        <begin position="488"/>
        <end position="677"/>
    </location>
</feature>
<sequence length="1234" mass="138337">MDAGVGGGGGGAGVSAAAASGSYGLVRTVVGYSTSPLFFWLLTVALVAAIHIASGSKSSRSDEKEREEEEEKKARRDAFAAAEEREVSGRGDDRVLEMMRSFSFMQATEEDFMEGMASYEYSHVDSGTAPELVAPEPFAPSPASTNLSFKFQHQIPEIPREAAVVSREIPAQVFREKCLKEEKAPSIPLESTGKHEHEAAVKHEHEVEAEETELVLEEHVEEQRREVVEQAAPSVVVATTHNYQFLTERDFRGFVREPEAMTVRVQESFMPPPPAQHEERRAVNIVPRSGGFLTEKDLQPADEPDVRHSVASPGTRTPSRNQNPADEPDVCESVASSGKRTPSRNRKPANSPDVCGSVASLGKRTPSRSRKPAYSPDVCESVASSGKRTPPPQTRKPASSPSVASKGSAVAARMSFASEFSGFGDSDSESSASDGYSVKDLVVDSDSDWFLSEKDFPASARDSGNLKNYKAKMLKAIEALEAAATLEQSYQDSATTVSPGSLGQGSPDTIPDGSPKFPEDMWSRSPSPDVEYKVDEEKVSGEAEAQYDEDVEQRSTAEEGSVDMSDDEHSPKGKRIESAPVYDLAPVADKSMHHSEKETITLNDYSGEAISDTQKSPEAVSAKELAAVSSDQVTGPANRSPEPSEKEDVGSVDHSLEHSSDDRRETSSESGQSYEIVFDDKRRLEPLETGFVGTNDHSQELISDVWKEITSRNDQISAVAYANEGGLDAAEEEFVGRNDRSNELVSYEKKVTFSTTNDQSIAVISDEKSIPETPEEKFSVSDHRNGVVPDSKNIPETREEEEQASANDYMDDAARQAYISVTGKAKIYDEEGDDPEVKWKDLTEEEEDELESLWEHQDLIEQLKLELKKVRSIGLPTILEESETPKAPMEDLKPWRIDAKFLREDPMDELNKFYKSYRERMRKFDILCYQKMYAIDFLQLRGPQRSANSLKSLSPTMTSILSHNFRSSRRRSPEDPSERFLKELRYDLETVYVGQMCLSWEFLRWQYEQARDLPESDPYHSHQYNQVAGEFQQFQVVVQRFVEDESFKGPRLPNYINNRCVLRNLLQVPVIKEDSLKDRMEDQRKGNHVITSEELEEIMEEAMHILWEFIKADKVETTPTSVLKGLSSTHVELQDPSDHDLMAHIYAALQKKEKRLKDLLRTGNCIVKKFKKPKEDRSNQNLFFSQVDMKLVARVLRMPRISSEQLQWCKAKLDKIILVDRKIHRESSFLLFPC</sequence>
<dbReference type="PANTHER" id="PTHR46741">
    <property type="entry name" value="OS09G0413600 PROTEIN"/>
    <property type="match status" value="1"/>
</dbReference>
<accession>A0A3L6TCQ4</accession>
<evidence type="ECO:0000256" key="2">
    <source>
        <dbReference type="SAM" id="Phobius"/>
    </source>
</evidence>
<reference evidence="4" key="1">
    <citation type="journal article" date="2019" name="Nat. Commun.">
        <title>The genome of broomcorn millet.</title>
        <authorList>
            <person name="Zou C."/>
            <person name="Miki D."/>
            <person name="Li D."/>
            <person name="Tang Q."/>
            <person name="Xiao L."/>
            <person name="Rajput S."/>
            <person name="Deng P."/>
            <person name="Jia W."/>
            <person name="Huang R."/>
            <person name="Zhang M."/>
            <person name="Sun Y."/>
            <person name="Hu J."/>
            <person name="Fu X."/>
            <person name="Schnable P.S."/>
            <person name="Li F."/>
            <person name="Zhang H."/>
            <person name="Feng B."/>
            <person name="Zhu X."/>
            <person name="Liu R."/>
            <person name="Schnable J.C."/>
            <person name="Zhu J.-K."/>
            <person name="Zhang H."/>
        </authorList>
    </citation>
    <scope>NUCLEOTIDE SEQUENCE [LARGE SCALE GENOMIC DNA]</scope>
</reference>
<organism evidence="3 4">
    <name type="scientific">Panicum miliaceum</name>
    <name type="common">Proso millet</name>
    <name type="synonym">Broomcorn millet</name>
    <dbReference type="NCBI Taxonomy" id="4540"/>
    <lineage>
        <taxon>Eukaryota</taxon>
        <taxon>Viridiplantae</taxon>
        <taxon>Streptophyta</taxon>
        <taxon>Embryophyta</taxon>
        <taxon>Tracheophyta</taxon>
        <taxon>Spermatophyta</taxon>
        <taxon>Magnoliopsida</taxon>
        <taxon>Liliopsida</taxon>
        <taxon>Poales</taxon>
        <taxon>Poaceae</taxon>
        <taxon>PACMAD clade</taxon>
        <taxon>Panicoideae</taxon>
        <taxon>Panicodae</taxon>
        <taxon>Paniceae</taxon>
        <taxon>Panicinae</taxon>
        <taxon>Panicum</taxon>
        <taxon>Panicum sect. Panicum</taxon>
    </lineage>
</organism>
<feature type="compositionally biased region" description="Basic and acidic residues" evidence="1">
    <location>
        <begin position="567"/>
        <end position="577"/>
    </location>
</feature>
<keyword evidence="2" id="KW-1133">Transmembrane helix</keyword>